<protein>
    <recommendedName>
        <fullName evidence="3">SCP-2 sterol transfer family protein</fullName>
    </recommendedName>
</protein>
<sequence>MNLSSIPVVKLPLLDVSTDPLDLAVAGIVLRMKQLAKTSPKFIELTHDRQVRIQISTQQGLARQIIIDQGKVDTVSGHKVEADFNLIFKDSDHGVKTMMKGDPSAFMAGLKDNSIAVEGDLKMLVLFSKIMQLLPPKLPKSVEQKMNQARVFIRRKFGR</sequence>
<dbReference type="AlphaFoldDB" id="A0A1G6GMG7"/>
<dbReference type="Proteomes" id="UP000242501">
    <property type="component" value="Unassembled WGS sequence"/>
</dbReference>
<evidence type="ECO:0000313" key="1">
    <source>
        <dbReference type="EMBL" id="SDB82366.1"/>
    </source>
</evidence>
<name>A0A1G6GMG7_9GAMM</name>
<keyword evidence="2" id="KW-1185">Reference proteome</keyword>
<proteinExistence type="predicted"/>
<dbReference type="OrthoDB" id="6711779at2"/>
<gene>
    <name evidence="1" type="ORF">SAMN05421733_101313</name>
</gene>
<reference evidence="2" key="1">
    <citation type="submission" date="2016-09" db="EMBL/GenBank/DDBJ databases">
        <authorList>
            <person name="Varghese N."/>
            <person name="Submissions S."/>
        </authorList>
    </citation>
    <scope>NUCLEOTIDE SEQUENCE [LARGE SCALE GENOMIC DNA]</scope>
    <source>
        <strain evidence="2">ANC 4422</strain>
    </source>
</reference>
<accession>A0A1G6GMG7</accession>
<dbReference type="EMBL" id="FMYL01000001">
    <property type="protein sequence ID" value="SDB82366.1"/>
    <property type="molecule type" value="Genomic_DNA"/>
</dbReference>
<evidence type="ECO:0000313" key="2">
    <source>
        <dbReference type="Proteomes" id="UP000242501"/>
    </source>
</evidence>
<organism evidence="1 2">
    <name type="scientific">Acinetobacter boissieri</name>
    <dbReference type="NCBI Taxonomy" id="1219383"/>
    <lineage>
        <taxon>Bacteria</taxon>
        <taxon>Pseudomonadati</taxon>
        <taxon>Pseudomonadota</taxon>
        <taxon>Gammaproteobacteria</taxon>
        <taxon>Moraxellales</taxon>
        <taxon>Moraxellaceae</taxon>
        <taxon>Acinetobacter</taxon>
    </lineage>
</organism>
<dbReference type="RefSeq" id="WP_092746570.1">
    <property type="nucleotide sequence ID" value="NZ_FMYL01000001.1"/>
</dbReference>
<evidence type="ECO:0008006" key="3">
    <source>
        <dbReference type="Google" id="ProtNLM"/>
    </source>
</evidence>